<evidence type="ECO:0000313" key="2">
    <source>
        <dbReference type="EMBL" id="KAJ7629137.1"/>
    </source>
</evidence>
<accession>A0AAD7FKK6</accession>
<dbReference type="AlphaFoldDB" id="A0AAD7FKK6"/>
<gene>
    <name evidence="2" type="ORF">B0H17DRAFT_1187916</name>
</gene>
<feature type="compositionally biased region" description="Basic and acidic residues" evidence="1">
    <location>
        <begin position="226"/>
        <end position="237"/>
    </location>
</feature>
<evidence type="ECO:0000256" key="1">
    <source>
        <dbReference type="SAM" id="MobiDB-lite"/>
    </source>
</evidence>
<dbReference type="Proteomes" id="UP001221757">
    <property type="component" value="Unassembled WGS sequence"/>
</dbReference>
<organism evidence="2 3">
    <name type="scientific">Mycena rosella</name>
    <name type="common">Pink bonnet</name>
    <name type="synonym">Agaricus rosellus</name>
    <dbReference type="NCBI Taxonomy" id="1033263"/>
    <lineage>
        <taxon>Eukaryota</taxon>
        <taxon>Fungi</taxon>
        <taxon>Dikarya</taxon>
        <taxon>Basidiomycota</taxon>
        <taxon>Agaricomycotina</taxon>
        <taxon>Agaricomycetes</taxon>
        <taxon>Agaricomycetidae</taxon>
        <taxon>Agaricales</taxon>
        <taxon>Marasmiineae</taxon>
        <taxon>Mycenaceae</taxon>
        <taxon>Mycena</taxon>
    </lineage>
</organism>
<proteinExistence type="predicted"/>
<protein>
    <submittedName>
        <fullName evidence="2">Uncharacterized protein</fullName>
    </submittedName>
</protein>
<comment type="caution">
    <text evidence="2">The sequence shown here is derived from an EMBL/GenBank/DDBJ whole genome shotgun (WGS) entry which is preliminary data.</text>
</comment>
<feature type="compositionally biased region" description="Basic and acidic residues" evidence="1">
    <location>
        <begin position="200"/>
        <end position="211"/>
    </location>
</feature>
<sequence length="372" mass="42156">MGYIQMGKDAVQHRSWMANWMPLRPRKERGRAGAKRRERHSRTLLERAAARSLHVRVSAARTELSRSAWRTTPPKRTRPRRSCAACPMLALHPPCLHPHTTSIEQSSMAGVARACRVPPPPPDRDAFTRSDNHGQMPAPRSLHLPAARTPLGRIVAYIRTTSAAYGHRGPPPTQRSTPRRPVVSRHTPMQTRRMPLRLPNKSEHDARRADSTRATPHRWRSTAGEPSRDSGGRESENRKRRRWRGIGYREPDTPVFHRERRRRIGPPPSRSGVTGAKRKAPLIQPRAPLVLGRPRERVRQLGCLDSFEVQVDRPVSKEVLPRSVSLRVLEVTSSRARTGAIRIALPGRFPDNRKGREKISTAWDASGLEFLE</sequence>
<dbReference type="EMBL" id="JARKIE010000550">
    <property type="protein sequence ID" value="KAJ7629137.1"/>
    <property type="molecule type" value="Genomic_DNA"/>
</dbReference>
<reference evidence="2" key="1">
    <citation type="submission" date="2023-03" db="EMBL/GenBank/DDBJ databases">
        <title>Massive genome expansion in bonnet fungi (Mycena s.s.) driven by repeated elements and novel gene families across ecological guilds.</title>
        <authorList>
            <consortium name="Lawrence Berkeley National Laboratory"/>
            <person name="Harder C.B."/>
            <person name="Miyauchi S."/>
            <person name="Viragh M."/>
            <person name="Kuo A."/>
            <person name="Thoen E."/>
            <person name="Andreopoulos B."/>
            <person name="Lu D."/>
            <person name="Skrede I."/>
            <person name="Drula E."/>
            <person name="Henrissat B."/>
            <person name="Morin E."/>
            <person name="Kohler A."/>
            <person name="Barry K."/>
            <person name="LaButti K."/>
            <person name="Morin E."/>
            <person name="Salamov A."/>
            <person name="Lipzen A."/>
            <person name="Mereny Z."/>
            <person name="Hegedus B."/>
            <person name="Baldrian P."/>
            <person name="Stursova M."/>
            <person name="Weitz H."/>
            <person name="Taylor A."/>
            <person name="Grigoriev I.V."/>
            <person name="Nagy L.G."/>
            <person name="Martin F."/>
            <person name="Kauserud H."/>
        </authorList>
    </citation>
    <scope>NUCLEOTIDE SEQUENCE</scope>
    <source>
        <strain evidence="2">CBHHK067</strain>
    </source>
</reference>
<keyword evidence="3" id="KW-1185">Reference proteome</keyword>
<name>A0AAD7FKK6_MYCRO</name>
<feature type="region of interest" description="Disordered" evidence="1">
    <location>
        <begin position="162"/>
        <end position="251"/>
    </location>
</feature>
<feature type="compositionally biased region" description="Basic and acidic residues" evidence="1">
    <location>
        <begin position="122"/>
        <end position="132"/>
    </location>
</feature>
<feature type="region of interest" description="Disordered" evidence="1">
    <location>
        <begin position="120"/>
        <end position="147"/>
    </location>
</feature>
<evidence type="ECO:0000313" key="3">
    <source>
        <dbReference type="Proteomes" id="UP001221757"/>
    </source>
</evidence>